<feature type="non-terminal residue" evidence="1">
    <location>
        <position position="1"/>
    </location>
</feature>
<evidence type="ECO:0000313" key="2">
    <source>
        <dbReference type="Proteomes" id="UP000789920"/>
    </source>
</evidence>
<protein>
    <submittedName>
        <fullName evidence="1">11573_t:CDS:1</fullName>
    </submittedName>
</protein>
<organism evidence="1 2">
    <name type="scientific">Racocetra persica</name>
    <dbReference type="NCBI Taxonomy" id="160502"/>
    <lineage>
        <taxon>Eukaryota</taxon>
        <taxon>Fungi</taxon>
        <taxon>Fungi incertae sedis</taxon>
        <taxon>Mucoromycota</taxon>
        <taxon>Glomeromycotina</taxon>
        <taxon>Glomeromycetes</taxon>
        <taxon>Diversisporales</taxon>
        <taxon>Gigasporaceae</taxon>
        <taxon>Racocetra</taxon>
    </lineage>
</organism>
<gene>
    <name evidence="1" type="ORF">RPERSI_LOCUS27576</name>
</gene>
<sequence length="180" mass="21125">LTIQTYHLCRLKPSNILVDENLWVTLTGFECSVPRTEDLSDKTNQHINHDFALENIPNEIQDDSLTMKWVHGKISNFDYIMALNHLAGRRIGDPNFHPIFPWITDFTGDEQLDFTYDGPVPHHITDILSDITYYVYLARKTPIPVLCQYVRTKYEPNEYPSSLQRLFEWTPDECIPEFYT</sequence>
<feature type="non-terminal residue" evidence="1">
    <location>
        <position position="180"/>
    </location>
</feature>
<evidence type="ECO:0000313" key="1">
    <source>
        <dbReference type="EMBL" id="CAG8829727.1"/>
    </source>
</evidence>
<reference evidence="1" key="1">
    <citation type="submission" date="2021-06" db="EMBL/GenBank/DDBJ databases">
        <authorList>
            <person name="Kallberg Y."/>
            <person name="Tangrot J."/>
            <person name="Rosling A."/>
        </authorList>
    </citation>
    <scope>NUCLEOTIDE SEQUENCE</scope>
    <source>
        <strain evidence="1">MA461A</strain>
    </source>
</reference>
<name>A0ACA9SAA5_9GLOM</name>
<accession>A0ACA9SAA5</accession>
<comment type="caution">
    <text evidence="1">The sequence shown here is derived from an EMBL/GenBank/DDBJ whole genome shotgun (WGS) entry which is preliminary data.</text>
</comment>
<dbReference type="Proteomes" id="UP000789920">
    <property type="component" value="Unassembled WGS sequence"/>
</dbReference>
<dbReference type="EMBL" id="CAJVQC010097779">
    <property type="protein sequence ID" value="CAG8829727.1"/>
    <property type="molecule type" value="Genomic_DNA"/>
</dbReference>
<proteinExistence type="predicted"/>
<keyword evidence="2" id="KW-1185">Reference proteome</keyword>